<reference evidence="1 2" key="1">
    <citation type="journal article" date="2011" name="BMC Genomics">
        <title>Complete genome sequence of Brachyspira intermedia reveals unique genomic features in Brachyspira species and phage-mediated horizontal gene transfer.</title>
        <authorList>
            <person name="Hafstrom T."/>
            <person name="Jansson D.S."/>
            <person name="Segerman B."/>
        </authorList>
    </citation>
    <scope>NUCLEOTIDE SEQUENCE [LARGE SCALE GENOMIC DNA]</scope>
    <source>
        <strain evidence="2">ATCC 51140 / PWS/A</strain>
    </source>
</reference>
<dbReference type="Proteomes" id="UP000008522">
    <property type="component" value="Chromosome"/>
</dbReference>
<gene>
    <name evidence="1" type="ordered locus">Bint_1420</name>
</gene>
<sequence>MQTNINTIYYRRKSKISSIIRTKLNDYNHWKRLGLSIVIK</sequence>
<organism evidence="1 2">
    <name type="scientific">Brachyspira intermedia (strain ATCC 51140 / PWS/A)</name>
    <name type="common">Serpulina intermedia</name>
    <dbReference type="NCBI Taxonomy" id="1045858"/>
    <lineage>
        <taxon>Bacteria</taxon>
        <taxon>Pseudomonadati</taxon>
        <taxon>Spirochaetota</taxon>
        <taxon>Spirochaetia</taxon>
        <taxon>Brachyspirales</taxon>
        <taxon>Brachyspiraceae</taxon>
        <taxon>Brachyspira</taxon>
    </lineage>
</organism>
<name>G0EPX9_BRAIP</name>
<dbReference type="PATRIC" id="fig|1045858.4.peg.1419"/>
<keyword evidence="2" id="KW-1185">Reference proteome</keyword>
<dbReference type="HOGENOM" id="CLU_3285928_0_0_12"/>
<protein>
    <submittedName>
        <fullName evidence="1">Uncharacterized protein</fullName>
    </submittedName>
</protein>
<dbReference type="KEGG" id="bip:Bint_1420"/>
<evidence type="ECO:0000313" key="2">
    <source>
        <dbReference type="Proteomes" id="UP000008522"/>
    </source>
</evidence>
<accession>G0EPX9</accession>
<proteinExistence type="predicted"/>
<dbReference type="EMBL" id="CP002874">
    <property type="protein sequence ID" value="AEM22039.1"/>
    <property type="molecule type" value="Genomic_DNA"/>
</dbReference>
<dbReference type="AlphaFoldDB" id="G0EPX9"/>
<evidence type="ECO:0000313" key="1">
    <source>
        <dbReference type="EMBL" id="AEM22039.1"/>
    </source>
</evidence>